<dbReference type="HOGENOM" id="CLU_064263_0_0_6"/>
<evidence type="ECO:0000313" key="2">
    <source>
        <dbReference type="Proteomes" id="UP000009230"/>
    </source>
</evidence>
<protein>
    <submittedName>
        <fullName evidence="1">Uncharacterized protein</fullName>
    </submittedName>
</protein>
<dbReference type="PANTHER" id="PTHR42194:SF1">
    <property type="entry name" value="UPF0276 PROTEIN HI_1600"/>
    <property type="match status" value="1"/>
</dbReference>
<dbReference type="eggNOG" id="COG3220">
    <property type="taxonomic scope" value="Bacteria"/>
</dbReference>
<dbReference type="AlphaFoldDB" id="F6CX06"/>
<dbReference type="RefSeq" id="WP_013794737.1">
    <property type="nucleotide sequence ID" value="NC_015559.1"/>
</dbReference>
<dbReference type="KEGG" id="mpc:Mar181_0192"/>
<dbReference type="Gene3D" id="3.20.20.150">
    <property type="entry name" value="Divalent-metal-dependent TIM barrel enzymes"/>
    <property type="match status" value="1"/>
</dbReference>
<dbReference type="PANTHER" id="PTHR42194">
    <property type="entry name" value="UPF0276 PROTEIN HI_1600"/>
    <property type="match status" value="1"/>
</dbReference>
<reference evidence="1 2" key="1">
    <citation type="journal article" date="2012" name="Stand. Genomic Sci.">
        <title>Complete genome sequence of Marinomonas posidonica type strain (IVIA-Po-181(T)).</title>
        <authorList>
            <person name="Lucas-Elio P."/>
            <person name="Goodwin L."/>
            <person name="Woyke T."/>
            <person name="Pitluck S."/>
            <person name="Nolan M."/>
            <person name="Kyrpides N.C."/>
            <person name="Detter J.C."/>
            <person name="Copeland A."/>
            <person name="Lu M."/>
            <person name="Bruce D."/>
            <person name="Detter C."/>
            <person name="Tapia R."/>
            <person name="Han S."/>
            <person name="Land M.L."/>
            <person name="Ivanova N."/>
            <person name="Mikhailova N."/>
            <person name="Johnston A.W."/>
            <person name="Sanchez-Amat A."/>
        </authorList>
    </citation>
    <scope>NUCLEOTIDE SEQUENCE [LARGE SCALE GENOMIC DNA]</scope>
    <source>
        <strain evidence="2">CECT 7376 / NCIMB 14433 / IVIA-Po-181</strain>
    </source>
</reference>
<proteinExistence type="predicted"/>
<dbReference type="Proteomes" id="UP000009230">
    <property type="component" value="Chromosome"/>
</dbReference>
<accession>F6CX06</accession>
<gene>
    <name evidence="1" type="ordered locus">Mar181_0192</name>
</gene>
<name>F6CX06_MARPP</name>
<dbReference type="NCBIfam" id="NF003818">
    <property type="entry name" value="PRK05409.1"/>
    <property type="match status" value="1"/>
</dbReference>
<dbReference type="STRING" id="491952.Mar181_0192"/>
<evidence type="ECO:0000313" key="1">
    <source>
        <dbReference type="EMBL" id="AEF53260.1"/>
    </source>
</evidence>
<organism evidence="1 2">
    <name type="scientific">Marinomonas posidonica (strain CECT 7376 / NCIMB 14433 / IVIA-Po-181)</name>
    <dbReference type="NCBI Taxonomy" id="491952"/>
    <lineage>
        <taxon>Bacteria</taxon>
        <taxon>Pseudomonadati</taxon>
        <taxon>Pseudomonadota</taxon>
        <taxon>Gammaproteobacteria</taxon>
        <taxon>Oceanospirillales</taxon>
        <taxon>Oceanospirillaceae</taxon>
        <taxon>Marinomonas</taxon>
    </lineage>
</organism>
<dbReference type="InterPro" id="IPR007801">
    <property type="entry name" value="MbnB/TglH/ChrH"/>
</dbReference>
<sequence length="302" mass="34263">MTYPLLNETHAKQEGQTTTPCFASHSGVSLKPIYYQTILENRPAVGFFEIHAENYLSQGGPAAYFLRQIRQDYDMTIHGVGLSIGGKTPLDTTHLQKVAQLVEEIQPAYFSEHLAWSTHGHHFYNDLLPIRYDKESLDRVCQHIDQVQTLMKQPILMENPSTYLTFTNSDFSEIDFIREMVKRTGCGLLLDVNNVEVSCFNQNNQAMDYLEAFPIEAVKQIHLAGHTLDNNPVVPLKIDSHDEAVSQDVWSLYQYTLQRLGDCPTLIERDGNLPEWVELMAEAAFADRIRQMVKQGGSLNAS</sequence>
<dbReference type="OrthoDB" id="9763101at2"/>
<keyword evidence="2" id="KW-1185">Reference proteome</keyword>
<dbReference type="Pfam" id="PF05114">
    <property type="entry name" value="MbnB_TglH_ChrH"/>
    <property type="match status" value="1"/>
</dbReference>
<dbReference type="EMBL" id="CP002771">
    <property type="protein sequence ID" value="AEF53260.1"/>
    <property type="molecule type" value="Genomic_DNA"/>
</dbReference>